<dbReference type="PANTHER" id="PTHR13063">
    <property type="entry name" value="ENOS INTERACTING PROTEIN"/>
    <property type="match status" value="1"/>
</dbReference>
<accession>A0AAD9M8S2</accession>
<comment type="similarity">
    <text evidence="4">Belongs to the NOSIP family.</text>
</comment>
<evidence type="ECO:0000256" key="6">
    <source>
        <dbReference type="SAM" id="MobiDB-lite"/>
    </source>
</evidence>
<sequence>MRGIITDAKHVPQNTSRPVFTAHERALAKASWASSSARLARESFLPLAACNLCLEPAADPVACASHGDVFCRECALRNLLAQRQDIRRAGRARERERAEEEAERRRREAEAQERAVREFEWTQAGLDARLVTAAAGGEGERRRDSEVDGSAQRGAKRKFSLDQEEVARIATEERARARRKLDAEQATKPALPSFWTPSVTPTSNAKDTLHEVKKEAKSLPVCPASQEDKPHHYSMQTLVTINFTEEKKPTGGGGQAAQRICPACTKELTNASKAVLAVPCGHVLCKSCVAKFMTPSGQRDPHAPEADHEAVRCYVCEADLSGKGAPREKEGKQGKQKIRPGLVELRSEGTGFSAGGANEVKKQGVAFQC</sequence>
<evidence type="ECO:0000256" key="3">
    <source>
        <dbReference type="ARBA" id="ARBA00022833"/>
    </source>
</evidence>
<keyword evidence="9" id="KW-1185">Reference proteome</keyword>
<dbReference type="Pfam" id="PF13445">
    <property type="entry name" value="zf-RING_UBOX"/>
    <property type="match status" value="1"/>
</dbReference>
<dbReference type="PROSITE" id="PS00518">
    <property type="entry name" value="ZF_RING_1"/>
    <property type="match status" value="1"/>
</dbReference>
<keyword evidence="1" id="KW-0479">Metal-binding</keyword>
<dbReference type="EMBL" id="JAQQPM010000002">
    <property type="protein sequence ID" value="KAK2068414.1"/>
    <property type="molecule type" value="Genomic_DNA"/>
</dbReference>
<dbReference type="PANTHER" id="PTHR13063:SF10">
    <property type="entry name" value="NITRIC OXIDE SYNTHASE-INTERACTING PROTEIN"/>
    <property type="match status" value="1"/>
</dbReference>
<name>A0AAD9M8S2_9PEZI</name>
<feature type="region of interest" description="Disordered" evidence="6">
    <location>
        <begin position="133"/>
        <end position="162"/>
    </location>
</feature>
<evidence type="ECO:0000256" key="4">
    <source>
        <dbReference type="PIRNR" id="PIRNR023577"/>
    </source>
</evidence>
<dbReference type="GO" id="GO:0061630">
    <property type="term" value="F:ubiquitin protein ligase activity"/>
    <property type="evidence" value="ECO:0007669"/>
    <property type="project" value="InterPro"/>
</dbReference>
<dbReference type="AlphaFoldDB" id="A0AAD9M8S2"/>
<comment type="subcellular location">
    <subcellularLocation>
        <location evidence="4">Nucleus</location>
    </subcellularLocation>
</comment>
<evidence type="ECO:0000259" key="7">
    <source>
        <dbReference type="PROSITE" id="PS50089"/>
    </source>
</evidence>
<evidence type="ECO:0000313" key="9">
    <source>
        <dbReference type="Proteomes" id="UP001217918"/>
    </source>
</evidence>
<evidence type="ECO:0000256" key="2">
    <source>
        <dbReference type="ARBA" id="ARBA00022771"/>
    </source>
</evidence>
<dbReference type="Proteomes" id="UP001217918">
    <property type="component" value="Unassembled WGS sequence"/>
</dbReference>
<dbReference type="Gene3D" id="3.30.40.10">
    <property type="entry name" value="Zinc/RING finger domain, C3HC4 (zinc finger)"/>
    <property type="match status" value="2"/>
</dbReference>
<organism evidence="8 9">
    <name type="scientific">Phyllachora maydis</name>
    <dbReference type="NCBI Taxonomy" id="1825666"/>
    <lineage>
        <taxon>Eukaryota</taxon>
        <taxon>Fungi</taxon>
        <taxon>Dikarya</taxon>
        <taxon>Ascomycota</taxon>
        <taxon>Pezizomycotina</taxon>
        <taxon>Sordariomycetes</taxon>
        <taxon>Sordariomycetidae</taxon>
        <taxon>Phyllachorales</taxon>
        <taxon>Phyllachoraceae</taxon>
        <taxon>Phyllachora</taxon>
    </lineage>
</organism>
<dbReference type="FunFam" id="3.30.40.10:FF:000673">
    <property type="entry name" value="RING finger domain protein, putative"/>
    <property type="match status" value="1"/>
</dbReference>
<feature type="region of interest" description="Disordered" evidence="6">
    <location>
        <begin position="87"/>
        <end position="113"/>
    </location>
</feature>
<dbReference type="InterPro" id="IPR001841">
    <property type="entry name" value="Znf_RING"/>
</dbReference>
<feature type="region of interest" description="Disordered" evidence="6">
    <location>
        <begin position="322"/>
        <end position="341"/>
    </location>
</feature>
<comment type="caution">
    <text evidence="8">The sequence shown here is derived from an EMBL/GenBank/DDBJ whole genome shotgun (WGS) entry which is preliminary data.</text>
</comment>
<feature type="domain" description="RING-type" evidence="7">
    <location>
        <begin position="261"/>
        <end position="317"/>
    </location>
</feature>
<dbReference type="InterPro" id="IPR017907">
    <property type="entry name" value="Znf_RING_CS"/>
</dbReference>
<dbReference type="GO" id="GO:0008270">
    <property type="term" value="F:zinc ion binding"/>
    <property type="evidence" value="ECO:0007669"/>
    <property type="project" value="UniProtKB-KW"/>
</dbReference>
<dbReference type="InterPro" id="IPR013083">
    <property type="entry name" value="Znf_RING/FYVE/PHD"/>
</dbReference>
<dbReference type="Pfam" id="PF21010">
    <property type="entry name" value="HA2_C"/>
    <property type="match status" value="1"/>
</dbReference>
<keyword evidence="2 5" id="KW-0863">Zinc-finger</keyword>
<dbReference type="InterPro" id="IPR016818">
    <property type="entry name" value="NOSIP"/>
</dbReference>
<dbReference type="PROSITE" id="PS50089">
    <property type="entry name" value="ZF_RING_2"/>
    <property type="match status" value="1"/>
</dbReference>
<evidence type="ECO:0000313" key="8">
    <source>
        <dbReference type="EMBL" id="KAK2068414.1"/>
    </source>
</evidence>
<gene>
    <name evidence="8" type="ORF">P8C59_003052</name>
</gene>
<dbReference type="PIRSF" id="PIRSF023577">
    <property type="entry name" value="ENOS_interacting"/>
    <property type="match status" value="1"/>
</dbReference>
<protein>
    <recommendedName>
        <fullName evidence="7">RING-type domain-containing protein</fullName>
    </recommendedName>
</protein>
<evidence type="ECO:0000256" key="1">
    <source>
        <dbReference type="ARBA" id="ARBA00022723"/>
    </source>
</evidence>
<reference evidence="8" key="1">
    <citation type="journal article" date="2023" name="Mol. Plant Microbe Interact.">
        <title>Elucidating the Obligate Nature and Biological Capacity of an Invasive Fungal Corn Pathogen.</title>
        <authorList>
            <person name="MacCready J.S."/>
            <person name="Roggenkamp E.M."/>
            <person name="Gdanetz K."/>
            <person name="Chilvers M.I."/>
        </authorList>
    </citation>
    <scope>NUCLEOTIDE SEQUENCE</scope>
    <source>
        <strain evidence="8">PM02</strain>
    </source>
</reference>
<keyword evidence="4" id="KW-0539">Nucleus</keyword>
<dbReference type="InterPro" id="IPR027370">
    <property type="entry name" value="Znf-RING_euk"/>
</dbReference>
<proteinExistence type="inferred from homology"/>
<evidence type="ECO:0000256" key="5">
    <source>
        <dbReference type="PROSITE-ProRule" id="PRU00175"/>
    </source>
</evidence>
<dbReference type="GO" id="GO:0005634">
    <property type="term" value="C:nucleus"/>
    <property type="evidence" value="ECO:0007669"/>
    <property type="project" value="UniProtKB-SubCell"/>
</dbReference>
<keyword evidence="3" id="KW-0862">Zinc</keyword>
<dbReference type="SUPFAM" id="SSF57850">
    <property type="entry name" value="RING/U-box"/>
    <property type="match status" value="2"/>
</dbReference>